<evidence type="ECO:0000256" key="1">
    <source>
        <dbReference type="SAM" id="MobiDB-lite"/>
    </source>
</evidence>
<accession>A0A7R9DP11</accession>
<reference evidence="3" key="1">
    <citation type="submission" date="2020-11" db="EMBL/GenBank/DDBJ databases">
        <authorList>
            <person name="Tran Van P."/>
        </authorList>
    </citation>
    <scope>NUCLEOTIDE SEQUENCE</scope>
</reference>
<organism evidence="3">
    <name type="scientific">Timema cristinae</name>
    <name type="common">Walking stick</name>
    <dbReference type="NCBI Taxonomy" id="61476"/>
    <lineage>
        <taxon>Eukaryota</taxon>
        <taxon>Metazoa</taxon>
        <taxon>Ecdysozoa</taxon>
        <taxon>Arthropoda</taxon>
        <taxon>Hexapoda</taxon>
        <taxon>Insecta</taxon>
        <taxon>Pterygota</taxon>
        <taxon>Neoptera</taxon>
        <taxon>Polyneoptera</taxon>
        <taxon>Phasmatodea</taxon>
        <taxon>Timematodea</taxon>
        <taxon>Timematoidea</taxon>
        <taxon>Timematidae</taxon>
        <taxon>Timema</taxon>
    </lineage>
</organism>
<dbReference type="EMBL" id="OC335389">
    <property type="protein sequence ID" value="CAD7418221.1"/>
    <property type="molecule type" value="Genomic_DNA"/>
</dbReference>
<name>A0A7R9DP11_TIMCR</name>
<evidence type="ECO:0000313" key="3">
    <source>
        <dbReference type="EMBL" id="CAD7418221.1"/>
    </source>
</evidence>
<dbReference type="AlphaFoldDB" id="A0A7R9DP11"/>
<sequence length="100" mass="11162">MSALMPLLIAQGGTASSPQGPYPQMAPEQEAPLQIPYPYPYPYHDPGQYDQLDETVPAQGGEEQMEGGTGQMRRGSRQMEEEDTERPEQNNSETEITYNK</sequence>
<proteinExistence type="predicted"/>
<protein>
    <submittedName>
        <fullName evidence="3">Uncharacterized protein</fullName>
    </submittedName>
</protein>
<feature type="compositionally biased region" description="Polar residues" evidence="1">
    <location>
        <begin position="89"/>
        <end position="100"/>
    </location>
</feature>
<gene>
    <name evidence="3" type="ORF">TCEB3V08_LOCUS13248</name>
</gene>
<feature type="chain" id="PRO_5030952119" evidence="2">
    <location>
        <begin position="16"/>
        <end position="100"/>
    </location>
</feature>
<evidence type="ECO:0000256" key="2">
    <source>
        <dbReference type="SAM" id="SignalP"/>
    </source>
</evidence>
<feature type="signal peptide" evidence="2">
    <location>
        <begin position="1"/>
        <end position="15"/>
    </location>
</feature>
<keyword evidence="2" id="KW-0732">Signal</keyword>
<feature type="region of interest" description="Disordered" evidence="1">
    <location>
        <begin position="1"/>
        <end position="100"/>
    </location>
</feature>